<dbReference type="InterPro" id="IPR029058">
    <property type="entry name" value="AB_hydrolase_fold"/>
</dbReference>
<dbReference type="Pfam" id="PF00501">
    <property type="entry name" value="AMP-binding"/>
    <property type="match status" value="1"/>
</dbReference>
<dbReference type="Proteomes" id="UP001500013">
    <property type="component" value="Unassembled WGS sequence"/>
</dbReference>
<dbReference type="Gene3D" id="3.40.50.12780">
    <property type="entry name" value="N-terminal domain of ligase-like"/>
    <property type="match status" value="1"/>
</dbReference>
<evidence type="ECO:0000259" key="4">
    <source>
        <dbReference type="Pfam" id="PF00501"/>
    </source>
</evidence>
<dbReference type="Gene3D" id="3.40.50.1820">
    <property type="entry name" value="alpha/beta hydrolase"/>
    <property type="match status" value="1"/>
</dbReference>
<keyword evidence="7" id="KW-1185">Reference proteome</keyword>
<dbReference type="EMBL" id="BAAAPU010000003">
    <property type="protein sequence ID" value="GAA1971806.1"/>
    <property type="molecule type" value="Genomic_DNA"/>
</dbReference>
<dbReference type="InterPro" id="IPR042099">
    <property type="entry name" value="ANL_N_sf"/>
</dbReference>
<protein>
    <submittedName>
        <fullName evidence="6">Alpha/beta fold hydrolase</fullName>
    </submittedName>
</protein>
<comment type="similarity">
    <text evidence="1">Belongs to the ATP-dependent AMP-binding enzyme family.</text>
</comment>
<feature type="compositionally biased region" description="Polar residues" evidence="3">
    <location>
        <begin position="306"/>
        <end position="315"/>
    </location>
</feature>
<keyword evidence="6" id="KW-0378">Hydrolase</keyword>
<dbReference type="InterPro" id="IPR000873">
    <property type="entry name" value="AMP-dep_synth/lig_dom"/>
</dbReference>
<dbReference type="PANTHER" id="PTHR43201:SF5">
    <property type="entry name" value="MEDIUM-CHAIN ACYL-COA LIGASE ACSF2, MITOCHONDRIAL"/>
    <property type="match status" value="1"/>
</dbReference>
<dbReference type="SUPFAM" id="SSF53474">
    <property type="entry name" value="alpha/beta-Hydrolases"/>
    <property type="match status" value="1"/>
</dbReference>
<evidence type="ECO:0000259" key="5">
    <source>
        <dbReference type="Pfam" id="PF00561"/>
    </source>
</evidence>
<keyword evidence="2" id="KW-0436">Ligase</keyword>
<dbReference type="GO" id="GO:0016787">
    <property type="term" value="F:hydrolase activity"/>
    <property type="evidence" value="ECO:0007669"/>
    <property type="project" value="UniProtKB-KW"/>
</dbReference>
<organism evidence="6 7">
    <name type="scientific">Terrabacter lapilli</name>
    <dbReference type="NCBI Taxonomy" id="436231"/>
    <lineage>
        <taxon>Bacteria</taxon>
        <taxon>Bacillati</taxon>
        <taxon>Actinomycetota</taxon>
        <taxon>Actinomycetes</taxon>
        <taxon>Micrococcales</taxon>
        <taxon>Intrasporangiaceae</taxon>
        <taxon>Terrabacter</taxon>
    </lineage>
</organism>
<comment type="caution">
    <text evidence="6">The sequence shown here is derived from an EMBL/GenBank/DDBJ whole genome shotgun (WGS) entry which is preliminary data.</text>
</comment>
<dbReference type="SUPFAM" id="SSF56801">
    <property type="entry name" value="Acetyl-CoA synthetase-like"/>
    <property type="match status" value="1"/>
</dbReference>
<evidence type="ECO:0000313" key="7">
    <source>
        <dbReference type="Proteomes" id="UP001500013"/>
    </source>
</evidence>
<reference evidence="6 7" key="1">
    <citation type="journal article" date="2019" name="Int. J. Syst. Evol. Microbiol.">
        <title>The Global Catalogue of Microorganisms (GCM) 10K type strain sequencing project: providing services to taxonomists for standard genome sequencing and annotation.</title>
        <authorList>
            <consortium name="The Broad Institute Genomics Platform"/>
            <consortium name="The Broad Institute Genome Sequencing Center for Infectious Disease"/>
            <person name="Wu L."/>
            <person name="Ma J."/>
        </authorList>
    </citation>
    <scope>NUCLEOTIDE SEQUENCE [LARGE SCALE GENOMIC DNA]</scope>
    <source>
        <strain evidence="6 7">JCM 15628</strain>
    </source>
</reference>
<dbReference type="InterPro" id="IPR000073">
    <property type="entry name" value="AB_hydrolase_1"/>
</dbReference>
<feature type="domain" description="AB hydrolase-1" evidence="5">
    <location>
        <begin position="48"/>
        <end position="287"/>
    </location>
</feature>
<accession>A0ABN2RMQ1</accession>
<evidence type="ECO:0000256" key="1">
    <source>
        <dbReference type="ARBA" id="ARBA00006432"/>
    </source>
</evidence>
<name>A0ABN2RMQ1_9MICO</name>
<dbReference type="Pfam" id="PF00561">
    <property type="entry name" value="Abhydrolase_1"/>
    <property type="match status" value="1"/>
</dbReference>
<gene>
    <name evidence="6" type="ORF">GCM10009817_09870</name>
</gene>
<feature type="region of interest" description="Disordered" evidence="3">
    <location>
        <begin position="306"/>
        <end position="327"/>
    </location>
</feature>
<evidence type="ECO:0000256" key="2">
    <source>
        <dbReference type="ARBA" id="ARBA00022598"/>
    </source>
</evidence>
<evidence type="ECO:0000313" key="6">
    <source>
        <dbReference type="EMBL" id="GAA1971806.1"/>
    </source>
</evidence>
<proteinExistence type="inferred from homology"/>
<evidence type="ECO:0000256" key="3">
    <source>
        <dbReference type="SAM" id="MobiDB-lite"/>
    </source>
</evidence>
<feature type="domain" description="AMP-dependent synthetase/ligase" evidence="4">
    <location>
        <begin position="340"/>
        <end position="712"/>
    </location>
</feature>
<dbReference type="RefSeq" id="WP_344058990.1">
    <property type="nucleotide sequence ID" value="NZ_BAAAPU010000003.1"/>
</dbReference>
<sequence>MSRPVAPPAPSWPGIDPAWSRRVVAPDAGGTPRTWHLLDNGADPGHGTLLCVHGNPTWSYLWRRVIAAAPPGWRVVAVDQLGMGLSERTDPRTLAERVDDLTNLTQLLGITGPVVTLAHDWGGPVSLGWALAHREQLEAVVLTNTAVHQPSTAAAPWLIRMARTEGVRQAVCVATPTFVRATTALSRPALPRAVRDALAAPYASPANRRAIGDFVADIPLDPSHPTAATLDAIAEGVTSLGVPALLLWGPRDPVFSDVHLRDLRARMPHADVHRYQNASHLVMEDAPRLADDVWRWLEDAVPQTDSLAGTASSLPSRARKRPGHGDEPGVAAPLWAALSARAGDDAPAVVELGGHRRRVSFDRLERTVRDLAGGLVATGLRPGDRVALLVPPGADLTAAVYACWRAGASVVVADAGLGVARMGRALRGAAPDHVIGIARGLLLARAMRVPGRLISAGPLDRATRRTLGAPLGLADLARLGRGRPLPPTPADDAECAVLFTSGATGPPKGVVYRYRQVRAQLDALRTAYGLTADDRLVAAFAPFALYGPALGLASSVPDMDVTAPGTLTAVALADAVSAVRGTVVFASPAALRNVVASANELTPRHHAALDGIRLLISAGAPVPLGLLRDVQALVPRAELHTPYGMTEALPVTDISRAELEAVGPGEGVCVGRPLPGVVLGISAFDSTGGVDAEPSTDPAVSGEVLVRAPHVKDHYDQLWATERESSRTTGWHRTGDVGHLDDDGRLWVEGRLAHVVRTASGPVTPVGAEQRIERLDEVSMAAIVGVGPVGTQQVVAVVVVSTGARVGLAGPDLASAVRSAAGVPVAAVLVATDLPVDIRHASKIDRTRLARWAARVLEGGRVGRP</sequence>
<dbReference type="PANTHER" id="PTHR43201">
    <property type="entry name" value="ACYL-COA SYNTHETASE"/>
    <property type="match status" value="1"/>
</dbReference>